<protein>
    <submittedName>
        <fullName evidence="2">ChaN family lipoprotein</fullName>
    </submittedName>
</protein>
<organism evidence="2 3">
    <name type="scientific">Siccirubricoccus deserti</name>
    <dbReference type="NCBI Taxonomy" id="2013562"/>
    <lineage>
        <taxon>Bacteria</taxon>
        <taxon>Pseudomonadati</taxon>
        <taxon>Pseudomonadota</taxon>
        <taxon>Alphaproteobacteria</taxon>
        <taxon>Acetobacterales</taxon>
        <taxon>Roseomonadaceae</taxon>
        <taxon>Siccirubricoccus</taxon>
    </lineage>
</organism>
<comment type="caution">
    <text evidence="2">The sequence shown here is derived from an EMBL/GenBank/DDBJ whole genome shotgun (WGS) entry which is preliminary data.</text>
</comment>
<accession>A0A9X0R0B1</accession>
<dbReference type="InterPro" id="IPR007314">
    <property type="entry name" value="Cofac_haem-bd_dom"/>
</dbReference>
<dbReference type="Gene3D" id="3.40.50.11550">
    <property type="match status" value="1"/>
</dbReference>
<dbReference type="Pfam" id="PF04187">
    <property type="entry name" value="Cofac_haem_bdg"/>
    <property type="match status" value="1"/>
</dbReference>
<dbReference type="Proteomes" id="UP000600101">
    <property type="component" value="Unassembled WGS sequence"/>
</dbReference>
<gene>
    <name evidence="2" type="ORF">H7965_11500</name>
</gene>
<dbReference type="SUPFAM" id="SSF159501">
    <property type="entry name" value="EreA/ChaN-like"/>
    <property type="match status" value="1"/>
</dbReference>
<dbReference type="EMBL" id="JACOMF010000011">
    <property type="protein sequence ID" value="MBC4015947.1"/>
    <property type="molecule type" value="Genomic_DNA"/>
</dbReference>
<sequence>MRRVAGRSAVLLDETHDVAEIHRWQLQVTTCLYLPRPELAVGFQTFPRRLQPVLDRQVAGEMGIAGFLEAVEWEQVWASHRRSICRCSISAGSKRSRWSRRTATARW</sequence>
<keyword evidence="2" id="KW-0449">Lipoprotein</keyword>
<proteinExistence type="predicted"/>
<name>A0A9X0R0B1_9PROT</name>
<dbReference type="AlphaFoldDB" id="A0A9X0R0B1"/>
<feature type="domain" description="Haem-binding uptake Tiki superfamily ChaN" evidence="1">
    <location>
        <begin position="1"/>
        <end position="79"/>
    </location>
</feature>
<evidence type="ECO:0000313" key="3">
    <source>
        <dbReference type="Proteomes" id="UP000600101"/>
    </source>
</evidence>
<reference evidence="2" key="1">
    <citation type="submission" date="2020-08" db="EMBL/GenBank/DDBJ databases">
        <authorList>
            <person name="Hu Y."/>
            <person name="Nguyen S.V."/>
            <person name="Li F."/>
            <person name="Fanning S."/>
        </authorList>
    </citation>
    <scope>NUCLEOTIDE SEQUENCE</scope>
    <source>
        <strain evidence="2">SYSU D8009</strain>
    </source>
</reference>
<evidence type="ECO:0000259" key="1">
    <source>
        <dbReference type="Pfam" id="PF04187"/>
    </source>
</evidence>
<evidence type="ECO:0000313" key="2">
    <source>
        <dbReference type="EMBL" id="MBC4015947.1"/>
    </source>
</evidence>
<keyword evidence="3" id="KW-1185">Reference proteome</keyword>